<dbReference type="RefSeq" id="WP_147287836.1">
    <property type="nucleotide sequence ID" value="NZ_QQBC01000001.1"/>
</dbReference>
<evidence type="ECO:0000313" key="2">
    <source>
        <dbReference type="Proteomes" id="UP000254869"/>
    </source>
</evidence>
<name>A0A370IEV9_9NOCA</name>
<sequence>MRPRIDPAVRYVPCPEGVYLHGDRGARTMRGARAYEWLSRLEPYLTGELSLHELTAALPAAQRSTVEDMVTLLHEHGFVTDARADLPHTLSPARWAICCSNCAVSPG</sequence>
<dbReference type="AlphaFoldDB" id="A0A370IEV9"/>
<dbReference type="Gene3D" id="3.90.930.60">
    <property type="match status" value="1"/>
</dbReference>
<keyword evidence="2" id="KW-1185">Reference proteome</keyword>
<comment type="caution">
    <text evidence="1">The sequence shown here is derived from an EMBL/GenBank/DDBJ whole genome shotgun (WGS) entry which is preliminary data.</text>
</comment>
<organism evidence="1 2">
    <name type="scientific">Nocardia pseudobrasiliensis</name>
    <dbReference type="NCBI Taxonomy" id="45979"/>
    <lineage>
        <taxon>Bacteria</taxon>
        <taxon>Bacillati</taxon>
        <taxon>Actinomycetota</taxon>
        <taxon>Actinomycetes</taxon>
        <taxon>Mycobacteriales</taxon>
        <taxon>Nocardiaceae</taxon>
        <taxon>Nocardia</taxon>
    </lineage>
</organism>
<evidence type="ECO:0008006" key="3">
    <source>
        <dbReference type="Google" id="ProtNLM"/>
    </source>
</evidence>
<gene>
    <name evidence="1" type="ORF">DFR76_101796</name>
</gene>
<dbReference type="Proteomes" id="UP000254869">
    <property type="component" value="Unassembled WGS sequence"/>
</dbReference>
<dbReference type="EMBL" id="QQBC01000001">
    <property type="protein sequence ID" value="RDI69258.1"/>
    <property type="molecule type" value="Genomic_DNA"/>
</dbReference>
<proteinExistence type="predicted"/>
<accession>A0A370IEV9</accession>
<dbReference type="STRING" id="1210086.GCA_001613105_00650"/>
<reference evidence="1 2" key="1">
    <citation type="submission" date="2018-07" db="EMBL/GenBank/DDBJ databases">
        <title>Genomic Encyclopedia of Type Strains, Phase IV (KMG-IV): sequencing the most valuable type-strain genomes for metagenomic binning, comparative biology and taxonomic classification.</title>
        <authorList>
            <person name="Goeker M."/>
        </authorList>
    </citation>
    <scope>NUCLEOTIDE SEQUENCE [LARGE SCALE GENOMIC DNA]</scope>
    <source>
        <strain evidence="1 2">DSM 44290</strain>
    </source>
</reference>
<evidence type="ECO:0000313" key="1">
    <source>
        <dbReference type="EMBL" id="RDI69258.1"/>
    </source>
</evidence>
<protein>
    <recommendedName>
        <fullName evidence="3">Mycofactocin binding protein MftB</fullName>
    </recommendedName>
</protein>